<feature type="compositionally biased region" description="Polar residues" evidence="1">
    <location>
        <begin position="490"/>
        <end position="538"/>
    </location>
</feature>
<evidence type="ECO:0000313" key="2">
    <source>
        <dbReference type="EMBL" id="KXS98133.1"/>
    </source>
</evidence>
<feature type="region of interest" description="Disordered" evidence="1">
    <location>
        <begin position="485"/>
        <end position="542"/>
    </location>
</feature>
<evidence type="ECO:0000256" key="1">
    <source>
        <dbReference type="SAM" id="MobiDB-lite"/>
    </source>
</evidence>
<gene>
    <name evidence="2" type="ORF">AC578_9395</name>
</gene>
<sequence>DNTNSNLEVLNIRPIPIEMADGAVGPMPLDTGPRSSTSNDVVNDRAEATVPVPSRSEGHPATEYNAEASNDHAVHPADSPAEATAPSEAGLGSEVSQAQINNNNFELSGDRDAGGNHLPIEGEPMTGTVFEHSMSSRCPDALTPEGESFIVHKLGPDVGPFRMHPNYNHVESAIWAHGHRALGCLLNDPDSRDFIAIVRAWMMVAGEMFPPEWPGLEVPFQLAFYQPEFQTIRRWRTEPDPVLRQLQLRVSAEKLNEWAHRFPVPESDPHDWTFGVAAQAPSEICEGYIRLADLGTRSGGLSYLEYHNRVFFVDRGRTDGEHGEIVGWRRQGRGFQFAINFARQQSNHYMLIKCSYFGRGTFSKFEEMNNAAVSDQRVHELSPSPLSLLKANHYRDFLVKGVASVFQEPGARGIETRRRGPMALVWASFRNIQPRTLHVFRLSDVAAAYENRYGVKAALEEWRNLARQEDRECFRWYSVSREATPASEAPTAQWNDVTRSARATTEPRQATTDGTGSATPQSESDQSPEQIAPSTSRAGETDRLNDLQQAIARMPRQPMGGTSRVAGLQAQARMRNALAAVSTNTQPNSNEG</sequence>
<feature type="non-terminal residue" evidence="2">
    <location>
        <position position="1"/>
    </location>
</feature>
<dbReference type="EMBL" id="LFZN01000121">
    <property type="protein sequence ID" value="KXS98133.1"/>
    <property type="molecule type" value="Genomic_DNA"/>
</dbReference>
<organism evidence="2 3">
    <name type="scientific">Pseudocercospora eumusae</name>
    <dbReference type="NCBI Taxonomy" id="321146"/>
    <lineage>
        <taxon>Eukaryota</taxon>
        <taxon>Fungi</taxon>
        <taxon>Dikarya</taxon>
        <taxon>Ascomycota</taxon>
        <taxon>Pezizomycotina</taxon>
        <taxon>Dothideomycetes</taxon>
        <taxon>Dothideomycetidae</taxon>
        <taxon>Mycosphaerellales</taxon>
        <taxon>Mycosphaerellaceae</taxon>
        <taxon>Pseudocercospora</taxon>
    </lineage>
</organism>
<name>A0A139H6N6_9PEZI</name>
<dbReference type="OrthoDB" id="3647315at2759"/>
<accession>A0A139H6N6</accession>
<reference evidence="2 3" key="1">
    <citation type="submission" date="2015-07" db="EMBL/GenBank/DDBJ databases">
        <title>Comparative genomics of the Sigatoka disease complex on banana suggests a link between parallel evolutionary changes in Pseudocercospora fijiensis and Pseudocercospora eumusae and increased virulence on the banana host.</title>
        <authorList>
            <person name="Chang T.-C."/>
            <person name="Salvucci A."/>
            <person name="Crous P.W."/>
            <person name="Stergiopoulos I."/>
        </authorList>
    </citation>
    <scope>NUCLEOTIDE SEQUENCE [LARGE SCALE GENOMIC DNA]</scope>
    <source>
        <strain evidence="2 3">CBS 114824</strain>
    </source>
</reference>
<keyword evidence="3" id="KW-1185">Reference proteome</keyword>
<feature type="region of interest" description="Disordered" evidence="1">
    <location>
        <begin position="20"/>
        <end position="92"/>
    </location>
</feature>
<feature type="region of interest" description="Disordered" evidence="1">
    <location>
        <begin position="104"/>
        <end position="125"/>
    </location>
</feature>
<evidence type="ECO:0000313" key="3">
    <source>
        <dbReference type="Proteomes" id="UP000070133"/>
    </source>
</evidence>
<comment type="caution">
    <text evidence="2">The sequence shown here is derived from an EMBL/GenBank/DDBJ whole genome shotgun (WGS) entry which is preliminary data.</text>
</comment>
<protein>
    <submittedName>
        <fullName evidence="2">Uncharacterized protein</fullName>
    </submittedName>
</protein>
<dbReference type="AlphaFoldDB" id="A0A139H6N6"/>
<proteinExistence type="predicted"/>
<dbReference type="Proteomes" id="UP000070133">
    <property type="component" value="Unassembled WGS sequence"/>
</dbReference>